<protein>
    <recommendedName>
        <fullName evidence="6">Transcription antitermination protein NusB</fullName>
    </recommendedName>
    <alternativeName>
        <fullName evidence="6">Antitermination factor NusB</fullName>
    </alternativeName>
</protein>
<dbReference type="GO" id="GO:0005829">
    <property type="term" value="C:cytosol"/>
    <property type="evidence" value="ECO:0007669"/>
    <property type="project" value="TreeGrafter"/>
</dbReference>
<dbReference type="PANTHER" id="PTHR11078:SF3">
    <property type="entry name" value="ANTITERMINATION NUSB DOMAIN-CONTAINING PROTEIN"/>
    <property type="match status" value="1"/>
</dbReference>
<keyword evidence="4 6" id="KW-0805">Transcription regulation</keyword>
<dbReference type="AlphaFoldDB" id="A0A1C4AW70"/>
<dbReference type="OrthoDB" id="9811381at2"/>
<dbReference type="RefSeq" id="WP_092462769.1">
    <property type="nucleotide sequence ID" value="NZ_BJEE01000006.1"/>
</dbReference>
<keyword evidence="3 6" id="KW-0694">RNA-binding</keyword>
<dbReference type="GO" id="GO:0006353">
    <property type="term" value="P:DNA-templated transcription termination"/>
    <property type="evidence" value="ECO:0007669"/>
    <property type="project" value="UniProtKB-UniRule"/>
</dbReference>
<dbReference type="NCBIfam" id="NF001223">
    <property type="entry name" value="PRK00202.1-1"/>
    <property type="match status" value="1"/>
</dbReference>
<keyword evidence="9" id="KW-1185">Reference proteome</keyword>
<evidence type="ECO:0000313" key="9">
    <source>
        <dbReference type="Proteomes" id="UP000199268"/>
    </source>
</evidence>
<dbReference type="GO" id="GO:0031564">
    <property type="term" value="P:transcription antitermination"/>
    <property type="evidence" value="ECO:0007669"/>
    <property type="project" value="UniProtKB-KW"/>
</dbReference>
<evidence type="ECO:0000256" key="5">
    <source>
        <dbReference type="ARBA" id="ARBA00023163"/>
    </source>
</evidence>
<dbReference type="NCBIfam" id="TIGR01951">
    <property type="entry name" value="nusB"/>
    <property type="match status" value="1"/>
</dbReference>
<comment type="function">
    <text evidence="6">Involved in transcription antitermination. Required for transcription of ribosomal RNA (rRNA) genes. Binds specifically to the boxA antiterminator sequence of the ribosomal RNA (rrn) operons.</text>
</comment>
<reference evidence="9" key="1">
    <citation type="submission" date="2016-08" db="EMBL/GenBank/DDBJ databases">
        <authorList>
            <person name="Varghese N."/>
            <person name="Submissions Spin"/>
        </authorList>
    </citation>
    <scope>NUCLEOTIDE SEQUENCE [LARGE SCALE GENOMIC DNA]</scope>
    <source>
        <strain evidence="9">R-53094</strain>
    </source>
</reference>
<evidence type="ECO:0000256" key="2">
    <source>
        <dbReference type="ARBA" id="ARBA00022814"/>
    </source>
</evidence>
<proteinExistence type="inferred from homology"/>
<dbReference type="EMBL" id="FMAO01000007">
    <property type="protein sequence ID" value="SCB98807.1"/>
    <property type="molecule type" value="Genomic_DNA"/>
</dbReference>
<comment type="similarity">
    <text evidence="1 6">Belongs to the NusB family.</text>
</comment>
<gene>
    <name evidence="6" type="primary">nusB</name>
    <name evidence="8" type="ORF">GA0061074_10754</name>
</gene>
<accession>A0A1C4AW70</accession>
<evidence type="ECO:0000256" key="4">
    <source>
        <dbReference type="ARBA" id="ARBA00023015"/>
    </source>
</evidence>
<dbReference type="PANTHER" id="PTHR11078">
    <property type="entry name" value="N UTILIZATION SUBSTANCE PROTEIN B-RELATED"/>
    <property type="match status" value="1"/>
</dbReference>
<sequence>MSELNRHQIRQAAFQSLFGLALNPTADVETTISQVLAGDPEVEWTQEIPADLTAVVDGVVAHQDELDLTISDYLSAGWTLERLNTTDLVLMRLAIYEAKFTEVPAKIAVNEALQLAHDFTDDKSRKFINGILNKALTLD</sequence>
<dbReference type="Proteomes" id="UP000199268">
    <property type="component" value="Unassembled WGS sequence"/>
</dbReference>
<name>A0A1C4AW70_9LACO</name>
<evidence type="ECO:0000256" key="6">
    <source>
        <dbReference type="HAMAP-Rule" id="MF_00073"/>
    </source>
</evidence>
<evidence type="ECO:0000256" key="1">
    <source>
        <dbReference type="ARBA" id="ARBA00005952"/>
    </source>
</evidence>
<dbReference type="Gene3D" id="1.10.940.10">
    <property type="entry name" value="NusB-like"/>
    <property type="match status" value="1"/>
</dbReference>
<dbReference type="InterPro" id="IPR011605">
    <property type="entry name" value="NusB_fam"/>
</dbReference>
<feature type="domain" description="NusB/RsmB/TIM44" evidence="7">
    <location>
        <begin position="7"/>
        <end position="135"/>
    </location>
</feature>
<dbReference type="STRING" id="1505725.GA0061074_10754"/>
<organism evidence="8 9">
    <name type="scientific">Weissella bombi</name>
    <dbReference type="NCBI Taxonomy" id="1505725"/>
    <lineage>
        <taxon>Bacteria</taxon>
        <taxon>Bacillati</taxon>
        <taxon>Bacillota</taxon>
        <taxon>Bacilli</taxon>
        <taxon>Lactobacillales</taxon>
        <taxon>Lactobacillaceae</taxon>
        <taxon>Weissella</taxon>
    </lineage>
</organism>
<evidence type="ECO:0000259" key="7">
    <source>
        <dbReference type="Pfam" id="PF01029"/>
    </source>
</evidence>
<keyword evidence="2 6" id="KW-0889">Transcription antitermination</keyword>
<dbReference type="GO" id="GO:0003723">
    <property type="term" value="F:RNA binding"/>
    <property type="evidence" value="ECO:0007669"/>
    <property type="project" value="UniProtKB-UniRule"/>
</dbReference>
<keyword evidence="5 6" id="KW-0804">Transcription</keyword>
<dbReference type="Pfam" id="PF01029">
    <property type="entry name" value="NusB"/>
    <property type="match status" value="1"/>
</dbReference>
<dbReference type="InterPro" id="IPR035926">
    <property type="entry name" value="NusB-like_sf"/>
</dbReference>
<dbReference type="InterPro" id="IPR006027">
    <property type="entry name" value="NusB_RsmB_TIM44"/>
</dbReference>
<evidence type="ECO:0000256" key="3">
    <source>
        <dbReference type="ARBA" id="ARBA00022884"/>
    </source>
</evidence>
<dbReference type="HAMAP" id="MF_00073">
    <property type="entry name" value="NusB"/>
    <property type="match status" value="1"/>
</dbReference>
<dbReference type="SUPFAM" id="SSF48013">
    <property type="entry name" value="NusB-like"/>
    <property type="match status" value="1"/>
</dbReference>
<evidence type="ECO:0000313" key="8">
    <source>
        <dbReference type="EMBL" id="SCB98807.1"/>
    </source>
</evidence>